<proteinExistence type="predicted"/>
<accession>A0ABN8I7E1</accession>
<evidence type="ECO:0000313" key="3">
    <source>
        <dbReference type="Proteomes" id="UP000837857"/>
    </source>
</evidence>
<feature type="region of interest" description="Disordered" evidence="1">
    <location>
        <begin position="47"/>
        <end position="70"/>
    </location>
</feature>
<dbReference type="Proteomes" id="UP000837857">
    <property type="component" value="Chromosome 18"/>
</dbReference>
<reference evidence="2" key="1">
    <citation type="submission" date="2022-03" db="EMBL/GenBank/DDBJ databases">
        <authorList>
            <person name="Martin H S."/>
        </authorList>
    </citation>
    <scope>NUCLEOTIDE SEQUENCE</scope>
</reference>
<dbReference type="EMBL" id="OW152830">
    <property type="protein sequence ID" value="CAH2048429.1"/>
    <property type="molecule type" value="Genomic_DNA"/>
</dbReference>
<feature type="compositionally biased region" description="Polar residues" evidence="1">
    <location>
        <begin position="52"/>
        <end position="70"/>
    </location>
</feature>
<evidence type="ECO:0000313" key="2">
    <source>
        <dbReference type="EMBL" id="CAH2048429.1"/>
    </source>
</evidence>
<name>A0ABN8I7E1_9NEOP</name>
<evidence type="ECO:0000256" key="1">
    <source>
        <dbReference type="SAM" id="MobiDB-lite"/>
    </source>
</evidence>
<gene>
    <name evidence="2" type="ORF">IPOD504_LOCUS6057</name>
</gene>
<keyword evidence="3" id="KW-1185">Reference proteome</keyword>
<feature type="non-terminal residue" evidence="2">
    <location>
        <position position="122"/>
    </location>
</feature>
<organism evidence="2 3">
    <name type="scientific">Iphiclides podalirius</name>
    <name type="common">scarce swallowtail</name>
    <dbReference type="NCBI Taxonomy" id="110791"/>
    <lineage>
        <taxon>Eukaryota</taxon>
        <taxon>Metazoa</taxon>
        <taxon>Ecdysozoa</taxon>
        <taxon>Arthropoda</taxon>
        <taxon>Hexapoda</taxon>
        <taxon>Insecta</taxon>
        <taxon>Pterygota</taxon>
        <taxon>Neoptera</taxon>
        <taxon>Endopterygota</taxon>
        <taxon>Lepidoptera</taxon>
        <taxon>Glossata</taxon>
        <taxon>Ditrysia</taxon>
        <taxon>Papilionoidea</taxon>
        <taxon>Papilionidae</taxon>
        <taxon>Papilioninae</taxon>
        <taxon>Iphiclides</taxon>
    </lineage>
</organism>
<protein>
    <submittedName>
        <fullName evidence="2">Uncharacterized protein</fullName>
    </submittedName>
</protein>
<sequence>MSTTWLRPEQTTETKVAVLRIRSWTLESLLCHHNDCAAAFKLPPIRQKKRTPTFQNSRDGQSEKQSSTVRVWSHRQLRGRSWKAATFDTVESPRPHPKAAACQLPVHAQCRRRLVHRFYTNV</sequence>